<feature type="domain" description="WYL" evidence="3">
    <location>
        <begin position="146"/>
        <end position="211"/>
    </location>
</feature>
<accession>A0A7W4YCP5</accession>
<dbReference type="AlphaFoldDB" id="A0A7W4YCP5"/>
<dbReference type="PANTHER" id="PTHR34580">
    <property type="match status" value="1"/>
</dbReference>
<keyword evidence="4" id="KW-0238">DNA-binding</keyword>
<reference evidence="4 5" key="2">
    <citation type="submission" date="2020-08" db="EMBL/GenBank/DDBJ databases">
        <authorList>
            <person name="Partida-Martinez L."/>
            <person name="Huntemann M."/>
            <person name="Clum A."/>
            <person name="Wang J."/>
            <person name="Palaniappan K."/>
            <person name="Ritter S."/>
            <person name="Chen I.-M."/>
            <person name="Stamatis D."/>
            <person name="Reddy T."/>
            <person name="O'Malley R."/>
            <person name="Daum C."/>
            <person name="Shapiro N."/>
            <person name="Ivanova N."/>
            <person name="Kyrpides N."/>
            <person name="Woyke T."/>
        </authorList>
    </citation>
    <scope>NUCLEOTIDE SEQUENCE [LARGE SCALE GENOMIC DNA]</scope>
    <source>
        <strain evidence="4 5">RAS26</strain>
    </source>
</reference>
<dbReference type="GO" id="GO:0003677">
    <property type="term" value="F:DNA binding"/>
    <property type="evidence" value="ECO:0007669"/>
    <property type="project" value="UniProtKB-KW"/>
</dbReference>
<dbReference type="SUPFAM" id="SSF46785">
    <property type="entry name" value="Winged helix' DNA-binding domain"/>
    <property type="match status" value="1"/>
</dbReference>
<dbReference type="EMBL" id="JACHVX010000005">
    <property type="protein sequence ID" value="MBB2924339.1"/>
    <property type="molecule type" value="Genomic_DNA"/>
</dbReference>
<organism evidence="4 5">
    <name type="scientific">Cellulomonas cellasea</name>
    <dbReference type="NCBI Taxonomy" id="43670"/>
    <lineage>
        <taxon>Bacteria</taxon>
        <taxon>Bacillati</taxon>
        <taxon>Actinomycetota</taxon>
        <taxon>Actinomycetes</taxon>
        <taxon>Micrococcales</taxon>
        <taxon>Cellulomonadaceae</taxon>
        <taxon>Cellulomonas</taxon>
    </lineage>
</organism>
<dbReference type="InterPro" id="IPR028349">
    <property type="entry name" value="PafC-like"/>
</dbReference>
<name>A0A7W4YCP5_9CELL</name>
<dbReference type="RefSeq" id="WP_183297153.1">
    <property type="nucleotide sequence ID" value="NZ_JACHVX010000005.1"/>
</dbReference>
<dbReference type="CDD" id="cd00090">
    <property type="entry name" value="HTH_ARSR"/>
    <property type="match status" value="1"/>
</dbReference>
<evidence type="ECO:0000259" key="2">
    <source>
        <dbReference type="Pfam" id="PF08279"/>
    </source>
</evidence>
<dbReference type="PANTHER" id="PTHR34580:SF3">
    <property type="entry name" value="PROTEIN PAFB"/>
    <property type="match status" value="1"/>
</dbReference>
<proteinExistence type="predicted"/>
<dbReference type="Pfam" id="PF08279">
    <property type="entry name" value="HTH_11"/>
    <property type="match status" value="1"/>
</dbReference>
<dbReference type="InterPro" id="IPR026881">
    <property type="entry name" value="WYL_dom"/>
</dbReference>
<dbReference type="InterPro" id="IPR036388">
    <property type="entry name" value="WH-like_DNA-bd_sf"/>
</dbReference>
<evidence type="ECO:0000259" key="3">
    <source>
        <dbReference type="Pfam" id="PF13280"/>
    </source>
</evidence>
<evidence type="ECO:0000313" key="4">
    <source>
        <dbReference type="EMBL" id="MBB2924339.1"/>
    </source>
</evidence>
<protein>
    <submittedName>
        <fullName evidence="4">Putative DNA-binding transcriptional regulator YafY</fullName>
    </submittedName>
</protein>
<gene>
    <name evidence="4" type="ORF">FHR80_003272</name>
</gene>
<sequence length="371" mass="39233">MTADESPTARALLTLELLQDAPGVTADRLAARLGVSERAARRYVGILREAGIPVESVRGPYGGYRIGRGLRAAPLRFTDAEALALVMAVLDGHHDADDPADPVGQALDKILRALPGPVAAQATAVRRTAAAAPDRAAARPDPATASALVHACADRRPVRIGYRSEAGNAWDAEVDPWAVVVRHGRWYLVCRLHRADAVRAYRVDRVGAVEVLPGTFTPPDDLDPVVLLDEHLATGWEYTADVVIEEPVAGVRRRLPRALGRLEALDDATTRLTGTTSNPYWYAEQLAVLPVPFRVLGGPELRATVGALARRLRAAVPEDDAVPDEAAAPAPAPDATPEHGAPPAGHDDAGPGTVVDDDPGTGAAVRAQDVR</sequence>
<dbReference type="PROSITE" id="PS52050">
    <property type="entry name" value="WYL"/>
    <property type="match status" value="1"/>
</dbReference>
<dbReference type="Proteomes" id="UP000518206">
    <property type="component" value="Unassembled WGS sequence"/>
</dbReference>
<dbReference type="InterPro" id="IPR011991">
    <property type="entry name" value="ArsR-like_HTH"/>
</dbReference>
<evidence type="ECO:0000313" key="5">
    <source>
        <dbReference type="Proteomes" id="UP000518206"/>
    </source>
</evidence>
<comment type="caution">
    <text evidence="4">The sequence shown here is derived from an EMBL/GenBank/DDBJ whole genome shotgun (WGS) entry which is preliminary data.</text>
</comment>
<reference evidence="4 5" key="1">
    <citation type="submission" date="2020-08" db="EMBL/GenBank/DDBJ databases">
        <title>The Agave Microbiome: Exploring the role of microbial communities in plant adaptations to desert environments.</title>
        <authorList>
            <person name="Partida-Martinez L.P."/>
        </authorList>
    </citation>
    <scope>NUCLEOTIDE SEQUENCE [LARGE SCALE GENOMIC DNA]</scope>
    <source>
        <strain evidence="4 5">RAS26</strain>
    </source>
</reference>
<evidence type="ECO:0000256" key="1">
    <source>
        <dbReference type="SAM" id="MobiDB-lite"/>
    </source>
</evidence>
<dbReference type="InterPro" id="IPR013196">
    <property type="entry name" value="HTH_11"/>
</dbReference>
<dbReference type="Pfam" id="PF13280">
    <property type="entry name" value="WYL"/>
    <property type="match status" value="1"/>
</dbReference>
<feature type="region of interest" description="Disordered" evidence="1">
    <location>
        <begin position="318"/>
        <end position="371"/>
    </location>
</feature>
<dbReference type="InterPro" id="IPR051534">
    <property type="entry name" value="CBASS_pafABC_assoc_protein"/>
</dbReference>
<feature type="compositionally biased region" description="Low complexity" evidence="1">
    <location>
        <begin position="324"/>
        <end position="335"/>
    </location>
</feature>
<dbReference type="PIRSF" id="PIRSF016838">
    <property type="entry name" value="PafC"/>
    <property type="match status" value="1"/>
</dbReference>
<dbReference type="InterPro" id="IPR036390">
    <property type="entry name" value="WH_DNA-bd_sf"/>
</dbReference>
<feature type="domain" description="Helix-turn-helix type 11" evidence="2">
    <location>
        <begin position="12"/>
        <end position="65"/>
    </location>
</feature>
<dbReference type="Gene3D" id="1.10.10.10">
    <property type="entry name" value="Winged helix-like DNA-binding domain superfamily/Winged helix DNA-binding domain"/>
    <property type="match status" value="1"/>
</dbReference>